<organism evidence="1">
    <name type="scientific">Candidatus Kentrum sp. TUN</name>
    <dbReference type="NCBI Taxonomy" id="2126343"/>
    <lineage>
        <taxon>Bacteria</taxon>
        <taxon>Pseudomonadati</taxon>
        <taxon>Pseudomonadota</taxon>
        <taxon>Gammaproteobacteria</taxon>
        <taxon>Candidatus Kentrum</taxon>
    </lineage>
</organism>
<proteinExistence type="predicted"/>
<accession>A0A451A063</accession>
<gene>
    <name evidence="1" type="ORF">BECKTUN1418D_GA0071000_11022</name>
</gene>
<sequence>MNQKIVTSRSKGEIEGVWNSYQDTKFLAQRRMTHFCHPFAARSFASAWINAL</sequence>
<dbReference type="AlphaFoldDB" id="A0A451A063"/>
<dbReference type="EMBL" id="CAADFX010000102">
    <property type="protein sequence ID" value="VFK59423.1"/>
    <property type="molecule type" value="Genomic_DNA"/>
</dbReference>
<reference evidence="1" key="1">
    <citation type="submission" date="2019-02" db="EMBL/GenBank/DDBJ databases">
        <authorList>
            <person name="Gruber-Vodicka R. H."/>
            <person name="Seah K. B. B."/>
        </authorList>
    </citation>
    <scope>NUCLEOTIDE SEQUENCE</scope>
    <source>
        <strain evidence="1">BECK_BY1</strain>
    </source>
</reference>
<evidence type="ECO:0000313" key="1">
    <source>
        <dbReference type="EMBL" id="VFK59423.1"/>
    </source>
</evidence>
<protein>
    <submittedName>
        <fullName evidence="1">Uncharacterized protein</fullName>
    </submittedName>
</protein>
<name>A0A451A063_9GAMM</name>